<dbReference type="Pfam" id="PF03129">
    <property type="entry name" value="HGTP_anticodon"/>
    <property type="match status" value="1"/>
</dbReference>
<evidence type="ECO:0000313" key="17">
    <source>
        <dbReference type="Proteomes" id="UP000030752"/>
    </source>
</evidence>
<dbReference type="PROSITE" id="PS50862">
    <property type="entry name" value="AA_TRNA_LIGASE_II"/>
    <property type="match status" value="1"/>
</dbReference>
<dbReference type="HOGENOM" id="CLU_008554_0_2_1"/>
<evidence type="ECO:0000256" key="11">
    <source>
        <dbReference type="ARBA" id="ARBA00049515"/>
    </source>
</evidence>
<dbReference type="EC" id="6.1.1.3" evidence="3"/>
<dbReference type="Pfam" id="PF07973">
    <property type="entry name" value="tRNA_SAD"/>
    <property type="match status" value="1"/>
</dbReference>
<evidence type="ECO:0000256" key="3">
    <source>
        <dbReference type="ARBA" id="ARBA00013163"/>
    </source>
</evidence>
<dbReference type="GO" id="GO:1990825">
    <property type="term" value="F:sequence-specific mRNA binding"/>
    <property type="evidence" value="ECO:0007669"/>
    <property type="project" value="EnsemblFungi"/>
</dbReference>
<evidence type="ECO:0000256" key="7">
    <source>
        <dbReference type="ARBA" id="ARBA00022840"/>
    </source>
</evidence>
<evidence type="ECO:0000259" key="14">
    <source>
        <dbReference type="PROSITE" id="PS50862"/>
    </source>
</evidence>
<dbReference type="InterPro" id="IPR012676">
    <property type="entry name" value="TGS-like"/>
</dbReference>
<dbReference type="Gene3D" id="3.30.930.10">
    <property type="entry name" value="Bira Bifunctional Protein, Domain 2"/>
    <property type="match status" value="1"/>
</dbReference>
<dbReference type="InterPro" id="IPR004154">
    <property type="entry name" value="Anticodon-bd"/>
</dbReference>
<evidence type="ECO:0000256" key="4">
    <source>
        <dbReference type="ARBA" id="ARBA00022490"/>
    </source>
</evidence>
<gene>
    <name evidence="16" type="ORF">HMPREF1541_09283</name>
</gene>
<feature type="domain" description="Aminoacyl-transfer RNA synthetases class-II family profile" evidence="14">
    <location>
        <begin position="382"/>
        <end position="740"/>
    </location>
</feature>
<comment type="subcellular location">
    <subcellularLocation>
        <location evidence="1">Cytoplasm</location>
    </subcellularLocation>
</comment>
<dbReference type="eggNOG" id="KOG1637">
    <property type="taxonomic scope" value="Eukaryota"/>
</dbReference>
<dbReference type="NCBIfam" id="TIGR00418">
    <property type="entry name" value="thrS"/>
    <property type="match status" value="1"/>
</dbReference>
<evidence type="ECO:0000256" key="2">
    <source>
        <dbReference type="ARBA" id="ARBA00008226"/>
    </source>
</evidence>
<dbReference type="VEuPathDB" id="FungiDB:HMPREF1541_09283"/>
<dbReference type="Proteomes" id="UP000030752">
    <property type="component" value="Unassembled WGS sequence"/>
</dbReference>
<dbReference type="PROSITE" id="PS51880">
    <property type="entry name" value="TGS"/>
    <property type="match status" value="1"/>
</dbReference>
<dbReference type="PANTHER" id="PTHR11451:SF46">
    <property type="entry name" value="THREONINE--TRNA LIGASE"/>
    <property type="match status" value="1"/>
</dbReference>
<dbReference type="Gene3D" id="3.10.20.30">
    <property type="match status" value="1"/>
</dbReference>
<evidence type="ECO:0000256" key="1">
    <source>
        <dbReference type="ARBA" id="ARBA00004496"/>
    </source>
</evidence>
<dbReference type="SUPFAM" id="SSF55681">
    <property type="entry name" value="Class II aaRS and biotin synthetases"/>
    <property type="match status" value="1"/>
</dbReference>
<dbReference type="Gene3D" id="3.30.980.10">
    <property type="entry name" value="Threonyl-trna Synthetase, Chain A, domain 2"/>
    <property type="match status" value="1"/>
</dbReference>
<keyword evidence="7" id="KW-0067">ATP-binding</keyword>
<dbReference type="InterPro" id="IPR045864">
    <property type="entry name" value="aa-tRNA-synth_II/BPL/LPL"/>
</dbReference>
<dbReference type="InterPro" id="IPR036621">
    <property type="entry name" value="Anticodon-bd_dom_sf"/>
</dbReference>
<keyword evidence="8" id="KW-0648">Protein biosynthesis</keyword>
<dbReference type="PRINTS" id="PR01047">
    <property type="entry name" value="TRNASYNTHTHR"/>
</dbReference>
<keyword evidence="17" id="KW-1185">Reference proteome</keyword>
<feature type="compositionally biased region" description="Basic and acidic residues" evidence="13">
    <location>
        <begin position="690"/>
        <end position="702"/>
    </location>
</feature>
<evidence type="ECO:0000256" key="13">
    <source>
        <dbReference type="SAM" id="MobiDB-lite"/>
    </source>
</evidence>
<dbReference type="SUPFAM" id="SSF55186">
    <property type="entry name" value="ThrRS/AlaRS common domain"/>
    <property type="match status" value="1"/>
</dbReference>
<protein>
    <recommendedName>
        <fullName evidence="12">Probable threonine--tRNA ligase, cytoplasmic</fullName>
        <ecNumber evidence="3">6.1.1.3</ecNumber>
    </recommendedName>
    <alternativeName>
        <fullName evidence="10">Threonyl-tRNA synthetase</fullName>
    </alternativeName>
</protein>
<name>W2S9U5_CYPE1</name>
<evidence type="ECO:0000256" key="8">
    <source>
        <dbReference type="ARBA" id="ARBA00022917"/>
    </source>
</evidence>
<dbReference type="InterPro" id="IPR012675">
    <property type="entry name" value="Beta-grasp_dom_sf"/>
</dbReference>
<feature type="compositionally biased region" description="Low complexity" evidence="13">
    <location>
        <begin position="74"/>
        <end position="97"/>
    </location>
</feature>
<evidence type="ECO:0000256" key="9">
    <source>
        <dbReference type="ARBA" id="ARBA00023146"/>
    </source>
</evidence>
<keyword evidence="6" id="KW-0547">Nucleotide-binding</keyword>
<dbReference type="Pfam" id="PF00587">
    <property type="entry name" value="tRNA-synt_2b"/>
    <property type="match status" value="1"/>
</dbReference>
<dbReference type="HAMAP" id="MF_00184">
    <property type="entry name" value="Thr_tRNA_synth"/>
    <property type="match status" value="1"/>
</dbReference>
<dbReference type="GO" id="GO:0005524">
    <property type="term" value="F:ATP binding"/>
    <property type="evidence" value="ECO:0007669"/>
    <property type="project" value="UniProtKB-KW"/>
</dbReference>
<dbReference type="FunFam" id="3.30.930.10:FF:000019">
    <property type="entry name" value="Threonine--tRNA ligase"/>
    <property type="match status" value="1"/>
</dbReference>
<feature type="domain" description="TGS" evidence="15">
    <location>
        <begin position="147"/>
        <end position="213"/>
    </location>
</feature>
<keyword evidence="9" id="KW-0030">Aminoacyl-tRNA synthetase</keyword>
<organism evidence="16 17">
    <name type="scientific">Cyphellophora europaea (strain CBS 101466)</name>
    <name type="common">Phialophora europaea</name>
    <dbReference type="NCBI Taxonomy" id="1220924"/>
    <lineage>
        <taxon>Eukaryota</taxon>
        <taxon>Fungi</taxon>
        <taxon>Dikarya</taxon>
        <taxon>Ascomycota</taxon>
        <taxon>Pezizomycotina</taxon>
        <taxon>Eurotiomycetes</taxon>
        <taxon>Chaetothyriomycetidae</taxon>
        <taxon>Chaetothyriales</taxon>
        <taxon>Cyphellophoraceae</taxon>
        <taxon>Cyphellophora</taxon>
    </lineage>
</organism>
<comment type="similarity">
    <text evidence="2">Belongs to the class-II aminoacyl-tRNA synthetase family.</text>
</comment>
<dbReference type="GeneID" id="19976622"/>
<keyword evidence="5 16" id="KW-0436">Ligase</keyword>
<dbReference type="PANTHER" id="PTHR11451">
    <property type="entry name" value="THREONINE-TRNA LIGASE"/>
    <property type="match status" value="1"/>
</dbReference>
<dbReference type="InParanoid" id="W2S9U5"/>
<evidence type="ECO:0000256" key="5">
    <source>
        <dbReference type="ARBA" id="ARBA00022598"/>
    </source>
</evidence>
<dbReference type="RefSeq" id="XP_008712180.1">
    <property type="nucleotide sequence ID" value="XM_008713958.1"/>
</dbReference>
<dbReference type="InterPro" id="IPR033728">
    <property type="entry name" value="ThrRS_core"/>
</dbReference>
<accession>W2S9U5</accession>
<dbReference type="SUPFAM" id="SSF52954">
    <property type="entry name" value="Class II aaRS ABD-related"/>
    <property type="match status" value="1"/>
</dbReference>
<dbReference type="CDD" id="cd01667">
    <property type="entry name" value="TGS_ThrRS"/>
    <property type="match status" value="1"/>
</dbReference>
<dbReference type="InterPro" id="IPR006195">
    <property type="entry name" value="aa-tRNA-synth_II"/>
</dbReference>
<evidence type="ECO:0000256" key="12">
    <source>
        <dbReference type="ARBA" id="ARBA00072369"/>
    </source>
</evidence>
<dbReference type="FunFam" id="3.30.980.10:FF:000005">
    <property type="entry name" value="Threonyl-tRNA synthetase, mitochondrial"/>
    <property type="match status" value="1"/>
</dbReference>
<evidence type="ECO:0000256" key="10">
    <source>
        <dbReference type="ARBA" id="ARBA00031900"/>
    </source>
</evidence>
<dbReference type="GO" id="GO:0005739">
    <property type="term" value="C:mitochondrion"/>
    <property type="evidence" value="ECO:0007669"/>
    <property type="project" value="TreeGrafter"/>
</dbReference>
<dbReference type="InterPro" id="IPR002314">
    <property type="entry name" value="aa-tRNA-synt_IIb"/>
</dbReference>
<comment type="catalytic activity">
    <reaction evidence="11">
        <text>tRNA(Thr) + L-threonine + ATP = L-threonyl-tRNA(Thr) + AMP + diphosphate + H(+)</text>
        <dbReference type="Rhea" id="RHEA:24624"/>
        <dbReference type="Rhea" id="RHEA-COMP:9670"/>
        <dbReference type="Rhea" id="RHEA-COMP:9704"/>
        <dbReference type="ChEBI" id="CHEBI:15378"/>
        <dbReference type="ChEBI" id="CHEBI:30616"/>
        <dbReference type="ChEBI" id="CHEBI:33019"/>
        <dbReference type="ChEBI" id="CHEBI:57926"/>
        <dbReference type="ChEBI" id="CHEBI:78442"/>
        <dbReference type="ChEBI" id="CHEBI:78534"/>
        <dbReference type="ChEBI" id="CHEBI:456215"/>
        <dbReference type="EC" id="6.1.1.3"/>
    </reaction>
</comment>
<dbReference type="CDD" id="cd00771">
    <property type="entry name" value="ThrRS_core"/>
    <property type="match status" value="1"/>
</dbReference>
<dbReference type="OrthoDB" id="5423599at2759"/>
<dbReference type="InterPro" id="IPR018163">
    <property type="entry name" value="Thr/Ala-tRNA-synth_IIc_edit"/>
</dbReference>
<dbReference type="EMBL" id="KB822712">
    <property type="protein sequence ID" value="ETN45452.1"/>
    <property type="molecule type" value="Genomic_DNA"/>
</dbReference>
<proteinExistence type="inferred from homology"/>
<reference evidence="16 17" key="1">
    <citation type="submission" date="2013-03" db="EMBL/GenBank/DDBJ databases">
        <title>The Genome Sequence of Phialophora europaea CBS 101466.</title>
        <authorList>
            <consortium name="The Broad Institute Genomics Platform"/>
            <person name="Cuomo C."/>
            <person name="de Hoog S."/>
            <person name="Gorbushina A."/>
            <person name="Walker B."/>
            <person name="Young S.K."/>
            <person name="Zeng Q."/>
            <person name="Gargeya S."/>
            <person name="Fitzgerald M."/>
            <person name="Haas B."/>
            <person name="Abouelleil A."/>
            <person name="Allen A.W."/>
            <person name="Alvarado L."/>
            <person name="Arachchi H.M."/>
            <person name="Berlin A.M."/>
            <person name="Chapman S.B."/>
            <person name="Gainer-Dewar J."/>
            <person name="Goldberg J."/>
            <person name="Griggs A."/>
            <person name="Gujja S."/>
            <person name="Hansen M."/>
            <person name="Howarth C."/>
            <person name="Imamovic A."/>
            <person name="Ireland A."/>
            <person name="Larimer J."/>
            <person name="McCowan C."/>
            <person name="Murphy C."/>
            <person name="Pearson M."/>
            <person name="Poon T.W."/>
            <person name="Priest M."/>
            <person name="Roberts A."/>
            <person name="Saif S."/>
            <person name="Shea T."/>
            <person name="Sisk P."/>
            <person name="Sykes S."/>
            <person name="Wortman J."/>
            <person name="Nusbaum C."/>
            <person name="Birren B."/>
        </authorList>
    </citation>
    <scope>NUCLEOTIDE SEQUENCE [LARGE SCALE GENOMIC DNA]</scope>
    <source>
        <strain evidence="16 17">CBS 101466</strain>
    </source>
</reference>
<dbReference type="SUPFAM" id="SSF81271">
    <property type="entry name" value="TGS-like"/>
    <property type="match status" value="1"/>
</dbReference>
<evidence type="ECO:0000259" key="15">
    <source>
        <dbReference type="PROSITE" id="PS51880"/>
    </source>
</evidence>
<dbReference type="AlphaFoldDB" id="W2S9U5"/>
<dbReference type="Gene3D" id="3.40.50.800">
    <property type="entry name" value="Anticodon-binding domain"/>
    <property type="match status" value="1"/>
</dbReference>
<evidence type="ECO:0000256" key="6">
    <source>
        <dbReference type="ARBA" id="ARBA00022741"/>
    </source>
</evidence>
<feature type="region of interest" description="Disordered" evidence="13">
    <location>
        <begin position="63"/>
        <end position="120"/>
    </location>
</feature>
<dbReference type="InterPro" id="IPR002320">
    <property type="entry name" value="Thr-tRNA-ligase_IIa"/>
</dbReference>
<dbReference type="GO" id="GO:0006435">
    <property type="term" value="P:threonyl-tRNA aminoacylation"/>
    <property type="evidence" value="ECO:0007669"/>
    <property type="project" value="EnsemblFungi"/>
</dbReference>
<dbReference type="FunCoup" id="W2S9U5">
    <property type="interactions" value="971"/>
</dbReference>
<sequence>MLQFRAAGRFQIFGAHVIGTFGSHRIHHHALSATTVSTLTRPVYAMSHKRNISLKPHDLWGTLKNDKVTQNGAPASESSPPSSNTSKTPSSPTQSKKLPSRPKEMSTQAAPKGGAPKPLPEFIQQRNQLFDQLWKDNEEDLKSRDKPGIKIELTTEGQSKTALDGKAWETTPGHLLKHVPKDRAGQVVVAKVDGELWDLDRPLTKDSKVSYLVFSDPEGRDVFWHSSAHVLGECAEHEYGCRLSHGPPTAMGFFYDMALEPGVAVRESEWPSLESKAKKFVKDKQPFQRLEVSKEDLRKMFGYSKYKMHYIEKFVPDGTSSTVYRNGDLVDLCQGPHIQNTRKIEAFKIMKNSSAYFLGDQANDSLQRIHGVAFPNKQQLKDWEHFLEEAKKRDHQLIGKQQKLFMFSQMSPGSPFLLPHGTRIFNALQHMLREQYWDRGYQEVQSPNMYDVDLWKTSGHWQHYQDDMFRVQVKDDSADPMPLADAKPSGAPVADLKNQDKDKGVFALKPMNCPGHCVMYKNEEHSYRDLPWRVGDFGVLHRNEASGALSGLTRVRKFQQDDTHIFCTPEQVEGEIKALFDFMTYVYGLFGFPFKFKLSTRPEGYMGKLSEWDAAEAQLKKALQDFRGDNWEINEGDGAFYGPKIDITISDALQREFQCATIQLDFQGPANFKLEYRTSEPSSADGAAPADKEAAADDKNKDSSGPGAGMARPVMIHRAIIGSFERFIAVLCEHFAGKWPFWLSPRQILVIPVMKGAEDYVREIQALFTKARLYCDIDVSGNTLQKKIRSGQLNQYNFIFGKLTHSPPMSFLLPVFLDSNADKLCPPKVVGAKEQETRTVNIRNRDDPATQKMGELIPLNKALERLVELRDERKLENRIEMSN</sequence>
<dbReference type="InterPro" id="IPR012947">
    <property type="entry name" value="tRNA_SAD"/>
</dbReference>
<feature type="region of interest" description="Disordered" evidence="13">
    <location>
        <begin position="680"/>
        <end position="709"/>
    </location>
</feature>
<evidence type="ECO:0000313" key="16">
    <source>
        <dbReference type="EMBL" id="ETN45452.1"/>
    </source>
</evidence>
<dbReference type="InterPro" id="IPR004095">
    <property type="entry name" value="TGS"/>
</dbReference>
<keyword evidence="4" id="KW-0963">Cytoplasm</keyword>
<dbReference type="STRING" id="1220924.W2S9U5"/>
<dbReference type="SMART" id="SM00863">
    <property type="entry name" value="tRNA_SAD"/>
    <property type="match status" value="1"/>
</dbReference>
<dbReference type="GO" id="GO:0004829">
    <property type="term" value="F:threonine-tRNA ligase activity"/>
    <property type="evidence" value="ECO:0007669"/>
    <property type="project" value="UniProtKB-EC"/>
</dbReference>